<dbReference type="SUPFAM" id="SSF50630">
    <property type="entry name" value="Acid proteases"/>
    <property type="match status" value="1"/>
</dbReference>
<keyword evidence="4 6" id="KW-0472">Membrane</keyword>
<evidence type="ECO:0000313" key="9">
    <source>
        <dbReference type="Proteomes" id="UP000308768"/>
    </source>
</evidence>
<dbReference type="AlphaFoldDB" id="A0A4U0WW62"/>
<dbReference type="InterPro" id="IPR033121">
    <property type="entry name" value="PEPTIDASE_A1"/>
</dbReference>
<dbReference type="OrthoDB" id="5233646at2759"/>
<evidence type="ECO:0000256" key="1">
    <source>
        <dbReference type="ARBA" id="ARBA00004167"/>
    </source>
</evidence>
<evidence type="ECO:0000256" key="2">
    <source>
        <dbReference type="ARBA" id="ARBA00022692"/>
    </source>
</evidence>
<comment type="subcellular location">
    <subcellularLocation>
        <location evidence="1">Membrane</location>
        <topology evidence="1">Single-pass membrane protein</topology>
    </subcellularLocation>
</comment>
<evidence type="ECO:0000256" key="3">
    <source>
        <dbReference type="ARBA" id="ARBA00022989"/>
    </source>
</evidence>
<protein>
    <recommendedName>
        <fullName evidence="7">Peptidase A1 domain-containing protein</fullName>
    </recommendedName>
</protein>
<feature type="compositionally biased region" description="Acidic residues" evidence="5">
    <location>
        <begin position="637"/>
        <end position="659"/>
    </location>
</feature>
<organism evidence="8 9">
    <name type="scientific">Cryomyces minteri</name>
    <dbReference type="NCBI Taxonomy" id="331657"/>
    <lineage>
        <taxon>Eukaryota</taxon>
        <taxon>Fungi</taxon>
        <taxon>Dikarya</taxon>
        <taxon>Ascomycota</taxon>
        <taxon>Pezizomycotina</taxon>
        <taxon>Dothideomycetes</taxon>
        <taxon>Dothideomycetes incertae sedis</taxon>
        <taxon>Cryomyces</taxon>
    </lineage>
</organism>
<feature type="transmembrane region" description="Helical" evidence="6">
    <location>
        <begin position="357"/>
        <end position="384"/>
    </location>
</feature>
<dbReference type="Proteomes" id="UP000308768">
    <property type="component" value="Unassembled WGS sequence"/>
</dbReference>
<dbReference type="STRING" id="331657.A0A4U0WW62"/>
<dbReference type="Pfam" id="PF00026">
    <property type="entry name" value="Asp"/>
    <property type="match status" value="1"/>
</dbReference>
<feature type="region of interest" description="Disordered" evidence="5">
    <location>
        <begin position="614"/>
        <end position="705"/>
    </location>
</feature>
<dbReference type="GO" id="GO:0071944">
    <property type="term" value="C:cell periphery"/>
    <property type="evidence" value="ECO:0007669"/>
    <property type="project" value="UniProtKB-ARBA"/>
</dbReference>
<keyword evidence="9" id="KW-1185">Reference proteome</keyword>
<dbReference type="InterPro" id="IPR051694">
    <property type="entry name" value="Immunoregulatory_rcpt-like"/>
</dbReference>
<dbReference type="EMBL" id="NAJN01000960">
    <property type="protein sequence ID" value="TKA66988.1"/>
    <property type="molecule type" value="Genomic_DNA"/>
</dbReference>
<evidence type="ECO:0000256" key="4">
    <source>
        <dbReference type="ARBA" id="ARBA00023136"/>
    </source>
</evidence>
<dbReference type="PROSITE" id="PS51767">
    <property type="entry name" value="PEPTIDASE_A1"/>
    <property type="match status" value="1"/>
</dbReference>
<reference evidence="8 9" key="1">
    <citation type="submission" date="2017-03" db="EMBL/GenBank/DDBJ databases">
        <title>Genomes of endolithic fungi from Antarctica.</title>
        <authorList>
            <person name="Coleine C."/>
            <person name="Masonjones S."/>
            <person name="Stajich J.E."/>
        </authorList>
    </citation>
    <scope>NUCLEOTIDE SEQUENCE [LARGE SCALE GENOMIC DNA]</scope>
    <source>
        <strain evidence="8 9">CCFEE 5187</strain>
    </source>
</reference>
<proteinExistence type="predicted"/>
<comment type="caution">
    <text evidence="8">The sequence shown here is derived from an EMBL/GenBank/DDBJ whole genome shotgun (WGS) entry which is preliminary data.</text>
</comment>
<evidence type="ECO:0000256" key="6">
    <source>
        <dbReference type="SAM" id="Phobius"/>
    </source>
</evidence>
<dbReference type="PANTHER" id="PTHR15549">
    <property type="entry name" value="PAIRED IMMUNOGLOBULIN-LIKE TYPE 2 RECEPTOR"/>
    <property type="match status" value="1"/>
</dbReference>
<evidence type="ECO:0000313" key="8">
    <source>
        <dbReference type="EMBL" id="TKA66988.1"/>
    </source>
</evidence>
<evidence type="ECO:0000259" key="7">
    <source>
        <dbReference type="PROSITE" id="PS51767"/>
    </source>
</evidence>
<dbReference type="Gene3D" id="2.40.70.10">
    <property type="entry name" value="Acid Proteases"/>
    <property type="match status" value="1"/>
</dbReference>
<accession>A0A4U0WW62</accession>
<dbReference type="InterPro" id="IPR021109">
    <property type="entry name" value="Peptidase_aspartic_dom_sf"/>
</dbReference>
<dbReference type="PANTHER" id="PTHR15549:SF6">
    <property type="entry name" value="MID2 DOMAIN-CONTAINING PROTEIN"/>
    <property type="match status" value="1"/>
</dbReference>
<feature type="domain" description="Peptidase A1" evidence="7">
    <location>
        <begin position="1"/>
        <end position="328"/>
    </location>
</feature>
<keyword evidence="2 6" id="KW-0812">Transmembrane</keyword>
<evidence type="ECO:0000256" key="5">
    <source>
        <dbReference type="SAM" id="MobiDB-lite"/>
    </source>
</evidence>
<sequence length="705" mass="77596">MHNFDPSNCGSSRGAHPVNGTASSGFSFPLSHTWEGVGTYTLPIEQTLFDERVGSHVGRDTIGLQLQDSVVSVDRGVIAGIATKKDLYLGQLSLGTDYSDVSGYEQPLPSLLWTMKNQSLIPSLSYGYTAGASYKFDGLPGSLTLGGYDKSRFDPSNVNFTFSSDVTRNLTVGVQSITANNTLNHGKLQQDVVSFTSGGHLTLIDSTVPHIWLPIDVCNGIQHAFGLNYDDRSALYTVNNTVHTQLVQLNAAQTFRLGNNISNGHSIDIVLPYRAFDLVASAGYPYANATYYFPIRRAANDSQYTIGRTFLQEAYLIVDYERSTFSVNQATTSSPLPQQQIVLIAPVPTSQNQPSSLSVGVIVGIVIGVILVIALISTALLFYFRRKRRRRHTVPDPTALPSDRYEMQSPDLPAYSEHMRHASGPHEMYSPPLSESAGMHEMDSPPLKGYFAPRNHKHTRSISYELDTPGSISELPGSMPGAGWSPELAAEDARENRQLRSMAAAMYAGGTALTLWVSRGLLALREEEAMNIDTSADDAVSWEMAVDGLAFVSVDTTEMAHKTINIFNAGSVSYYGATNYYERPIGPGRDGRRRRNHKLKRRAELAELRKQLAELEKGQGEGKGAGEEGAKEKEGKEEDEWEEGREEEGEEEGEENEGVEESKRRERAARFGAPQHQGDDTALLARGWGPLRKPLQEDDDSWRYQ</sequence>
<dbReference type="GO" id="GO:0016020">
    <property type="term" value="C:membrane"/>
    <property type="evidence" value="ECO:0007669"/>
    <property type="project" value="UniProtKB-SubCell"/>
</dbReference>
<feature type="compositionally biased region" description="Basic and acidic residues" evidence="5">
    <location>
        <begin position="614"/>
        <end position="636"/>
    </location>
</feature>
<gene>
    <name evidence="8" type="ORF">B0A49_09844</name>
</gene>
<keyword evidence="3 6" id="KW-1133">Transmembrane helix</keyword>
<name>A0A4U0WW62_9PEZI</name>